<feature type="compositionally biased region" description="Basic residues" evidence="1">
    <location>
        <begin position="295"/>
        <end position="307"/>
    </location>
</feature>
<protein>
    <recommendedName>
        <fullName evidence="3">FLYWCH-type domain-containing protein</fullName>
    </recommendedName>
</protein>
<feature type="compositionally biased region" description="Polar residues" evidence="1">
    <location>
        <begin position="84"/>
        <end position="116"/>
    </location>
</feature>
<evidence type="ECO:0000256" key="1">
    <source>
        <dbReference type="SAM" id="MobiDB-lite"/>
    </source>
</evidence>
<sequence>MQRATMSPSVKSKPYKKTREGGRDYLQYDGYKYRFSNPLSVKGGKNWCCANTKCRGSLKTEMSFGDLILIPGREHSHPKTLFKRQSTTGKNDNNENGPLNDTLPSDKSLTLPSVASQKHKPIDSSPQNHTPLHNFNNTGSILLPQSYSVQSMGLTPNLSSNSPTDCTYNETPQSTTQTADLKTQVNGLIQVIINKEMEINTLQAKSDADERFLAELMEHITDLETENTNKNVKINSLEYQISLRDACSCGPAPRSEYLGVLPRNSTAVSPTPLIAPSHIAQDEWPSYPDTDNAITRKKRNKRRRGKGRVSTSSKQELLPTEMHNDTRKRPKAKVLLISDSMLRDVGQVLSSVLPYSTVSSVIYPNATFDNVIHSLSELSKGYTKQDYVIIMGGTNNIHNLEPNTSAHINLSPIYEINKFTNIILCSIPYRYDTWAFLNSNIYNTNTILYQKCRQNRISFISCNTFLQSQHFTLQGLHLNKHGKKVLSHKIKSFVLTDLLSNVFTPMGPVPTPLTPLDASSTIVPDLIDLTETGKESIMDISCPLSTTLDSTFGNIYPRLRDTDNLRIEKENSISNSNSFFLDCSPP</sequence>
<evidence type="ECO:0008006" key="3">
    <source>
        <dbReference type="Google" id="ProtNLM"/>
    </source>
</evidence>
<feature type="region of interest" description="Disordered" evidence="1">
    <location>
        <begin position="285"/>
        <end position="325"/>
    </location>
</feature>
<organism evidence="2">
    <name type="scientific">Cacopsylla melanoneura</name>
    <dbReference type="NCBI Taxonomy" id="428564"/>
    <lineage>
        <taxon>Eukaryota</taxon>
        <taxon>Metazoa</taxon>
        <taxon>Ecdysozoa</taxon>
        <taxon>Arthropoda</taxon>
        <taxon>Hexapoda</taxon>
        <taxon>Insecta</taxon>
        <taxon>Pterygota</taxon>
        <taxon>Neoptera</taxon>
        <taxon>Paraneoptera</taxon>
        <taxon>Hemiptera</taxon>
        <taxon>Sternorrhyncha</taxon>
        <taxon>Psylloidea</taxon>
        <taxon>Psyllidae</taxon>
        <taxon>Psyllinae</taxon>
        <taxon>Cacopsylla</taxon>
    </lineage>
</organism>
<proteinExistence type="predicted"/>
<feature type="region of interest" description="Disordered" evidence="1">
    <location>
        <begin position="84"/>
        <end position="138"/>
    </location>
</feature>
<dbReference type="Gene3D" id="2.20.25.240">
    <property type="match status" value="1"/>
</dbReference>
<feature type="compositionally biased region" description="Polar residues" evidence="1">
    <location>
        <begin position="124"/>
        <end position="138"/>
    </location>
</feature>
<feature type="compositionally biased region" description="Polar residues" evidence="1">
    <location>
        <begin position="1"/>
        <end position="10"/>
    </location>
</feature>
<accession>A0A8D8T7K3</accession>
<dbReference type="SUPFAM" id="SSF52266">
    <property type="entry name" value="SGNH hydrolase"/>
    <property type="match status" value="1"/>
</dbReference>
<dbReference type="EMBL" id="HBUF01253563">
    <property type="protein sequence ID" value="CAG6680902.1"/>
    <property type="molecule type" value="Transcribed_RNA"/>
</dbReference>
<dbReference type="Gene3D" id="3.40.50.1110">
    <property type="entry name" value="SGNH hydrolase"/>
    <property type="match status" value="1"/>
</dbReference>
<dbReference type="AlphaFoldDB" id="A0A8D8T7K3"/>
<evidence type="ECO:0000313" key="2">
    <source>
        <dbReference type="EMBL" id="CAG6680902.1"/>
    </source>
</evidence>
<dbReference type="InterPro" id="IPR036514">
    <property type="entry name" value="SGNH_hydro_sf"/>
</dbReference>
<feature type="region of interest" description="Disordered" evidence="1">
    <location>
        <begin position="1"/>
        <end position="21"/>
    </location>
</feature>
<reference evidence="2" key="1">
    <citation type="submission" date="2021-05" db="EMBL/GenBank/DDBJ databases">
        <authorList>
            <person name="Alioto T."/>
            <person name="Alioto T."/>
            <person name="Gomez Garrido J."/>
        </authorList>
    </citation>
    <scope>NUCLEOTIDE SEQUENCE</scope>
</reference>
<name>A0A8D8T7K3_9HEMI</name>